<dbReference type="EMBL" id="MARB01000025">
    <property type="protein sequence ID" value="ODJ86238.1"/>
    <property type="molecule type" value="Genomic_DNA"/>
</dbReference>
<accession>A0A7Z0VII0</accession>
<sequence>MSFKPMALLTVAVLTGCAGVDVNHYEDERPLLRLEEYFNGTVDGWGMFQNRDGRVVKRFKVVVDASWEGDRGVLDEHFTYSDGTKQQRIWRLTKTGGNDYTGTADDVIGRASGRVSGNALQWIYTLSLPVGEKVYQVRFDDWMYLQEDGVLLNRSVMRKFGFRLGEVLLFFKRRDQ</sequence>
<evidence type="ECO:0000313" key="1">
    <source>
        <dbReference type="EMBL" id="ODJ86238.1"/>
    </source>
</evidence>
<gene>
    <name evidence="1" type="ORF">CODIS_35590</name>
</gene>
<comment type="caution">
    <text evidence="1">The sequence shown here is derived from an EMBL/GenBank/DDBJ whole genome shotgun (WGS) entry which is preliminary data.</text>
</comment>
<dbReference type="AlphaFoldDB" id="A0A7Z0VII0"/>
<organism evidence="1 2">
    <name type="scientific">Candidatus Thiodiazotropha endolucinida</name>
    <dbReference type="NCBI Taxonomy" id="1655433"/>
    <lineage>
        <taxon>Bacteria</taxon>
        <taxon>Pseudomonadati</taxon>
        <taxon>Pseudomonadota</taxon>
        <taxon>Gammaproteobacteria</taxon>
        <taxon>Chromatiales</taxon>
        <taxon>Sedimenticolaceae</taxon>
        <taxon>Candidatus Thiodiazotropha</taxon>
    </lineage>
</organism>
<keyword evidence="2" id="KW-1185">Reference proteome</keyword>
<dbReference type="OrthoDB" id="5296954at2"/>
<dbReference type="InterPro" id="IPR024409">
    <property type="entry name" value="DUF3833"/>
</dbReference>
<dbReference type="PROSITE" id="PS51257">
    <property type="entry name" value="PROKAR_LIPOPROTEIN"/>
    <property type="match status" value="1"/>
</dbReference>
<name>A0A7Z0VII0_9GAMM</name>
<evidence type="ECO:0008006" key="3">
    <source>
        <dbReference type="Google" id="ProtNLM"/>
    </source>
</evidence>
<dbReference type="Proteomes" id="UP000094769">
    <property type="component" value="Unassembled WGS sequence"/>
</dbReference>
<evidence type="ECO:0000313" key="2">
    <source>
        <dbReference type="Proteomes" id="UP000094769"/>
    </source>
</evidence>
<dbReference type="RefSeq" id="WP_069127331.1">
    <property type="nucleotide sequence ID" value="NZ_MARB01000025.1"/>
</dbReference>
<proteinExistence type="predicted"/>
<protein>
    <recommendedName>
        <fullName evidence="3">DUF3833 domain-containing protein</fullName>
    </recommendedName>
</protein>
<dbReference type="Pfam" id="PF12915">
    <property type="entry name" value="DUF3833"/>
    <property type="match status" value="1"/>
</dbReference>
<reference evidence="1 2" key="1">
    <citation type="submission" date="2016-06" db="EMBL/GenBank/DDBJ databases">
        <title>Genome sequence of endosymbiont of Candidatus Endolucinida thiodiazotropha.</title>
        <authorList>
            <person name="Poehlein A."/>
            <person name="Koenig S."/>
            <person name="Heiden S.E."/>
            <person name="Thuermer A."/>
            <person name="Voget S."/>
            <person name="Daniel R."/>
            <person name="Markert S."/>
            <person name="Gros O."/>
            <person name="Schweder T."/>
        </authorList>
    </citation>
    <scope>NUCLEOTIDE SEQUENCE [LARGE SCALE GENOMIC DNA]</scope>
    <source>
        <strain evidence="1 2">COS</strain>
    </source>
</reference>